<name>A0ABQ6B9K8_9BRAD</name>
<evidence type="ECO:0000313" key="1">
    <source>
        <dbReference type="EMBL" id="GLR91040.1"/>
    </source>
</evidence>
<keyword evidence="2" id="KW-1185">Reference proteome</keyword>
<reference evidence="2" key="1">
    <citation type="journal article" date="2019" name="Int. J. Syst. Evol. Microbiol.">
        <title>The Global Catalogue of Microorganisms (GCM) 10K type strain sequencing project: providing services to taxonomists for standard genome sequencing and annotation.</title>
        <authorList>
            <consortium name="The Broad Institute Genomics Platform"/>
            <consortium name="The Broad Institute Genome Sequencing Center for Infectious Disease"/>
            <person name="Wu L."/>
            <person name="Ma J."/>
        </authorList>
    </citation>
    <scope>NUCLEOTIDE SEQUENCE [LARGE SCALE GENOMIC DNA]</scope>
    <source>
        <strain evidence="2">NBRC 102520</strain>
    </source>
</reference>
<comment type="caution">
    <text evidence="1">The sequence shown here is derived from an EMBL/GenBank/DDBJ whole genome shotgun (WGS) entry which is preliminary data.</text>
</comment>
<gene>
    <name evidence="1" type="ORF">GCM10007857_77560</name>
</gene>
<dbReference type="RefSeq" id="WP_284274158.1">
    <property type="nucleotide sequence ID" value="NZ_BSOW01000041.1"/>
</dbReference>
<dbReference type="EMBL" id="BSOW01000041">
    <property type="protein sequence ID" value="GLR91040.1"/>
    <property type="molecule type" value="Genomic_DNA"/>
</dbReference>
<dbReference type="SUPFAM" id="SSF53448">
    <property type="entry name" value="Nucleotide-diphospho-sugar transferases"/>
    <property type="match status" value="1"/>
</dbReference>
<proteinExistence type="predicted"/>
<dbReference type="InterPro" id="IPR029044">
    <property type="entry name" value="Nucleotide-diphossugar_trans"/>
</dbReference>
<organism evidence="1 2">
    <name type="scientific">Bradyrhizobium iriomotense</name>
    <dbReference type="NCBI Taxonomy" id="441950"/>
    <lineage>
        <taxon>Bacteria</taxon>
        <taxon>Pseudomonadati</taxon>
        <taxon>Pseudomonadota</taxon>
        <taxon>Alphaproteobacteria</taxon>
        <taxon>Hyphomicrobiales</taxon>
        <taxon>Nitrobacteraceae</taxon>
        <taxon>Bradyrhizobium</taxon>
    </lineage>
</organism>
<evidence type="ECO:0000313" key="2">
    <source>
        <dbReference type="Proteomes" id="UP001156905"/>
    </source>
</evidence>
<accession>A0ABQ6B9K8</accession>
<protein>
    <recommendedName>
        <fullName evidence="3">Alpha 1,4-glycosyltransferase domain-containing protein</fullName>
    </recommendedName>
</protein>
<sequence>MSTFGSFWLGPLSPYEKASLLSFAEFGHSVVLYSYKPFDGLPSGIVQGDANEIVDESYIDRFITDGRRNIAQFSDYFRYKMFLKKHLCWIDSDVMMLKSFEVESSENFLIAENGTNICNAILNLNPSSRELGRIVAASESVLDQDVPFGTLQAFNSRTFKKQSSSFKPASLFMPLHYDEFYKFLLPEYRDECQELCRDAFSIHLYNNIWDKMGYYKELLPPEGSYLHDILSSKPIAKQFKGVYPESVVRALVHGWNQRFSGEALSIGSILKQLVPSTRRTLKRLHSQYMPLLREMSGHG</sequence>
<evidence type="ECO:0008006" key="3">
    <source>
        <dbReference type="Google" id="ProtNLM"/>
    </source>
</evidence>
<dbReference type="Proteomes" id="UP001156905">
    <property type="component" value="Unassembled WGS sequence"/>
</dbReference>